<dbReference type="InterPro" id="IPR025877">
    <property type="entry name" value="MobA-like_NTP_Trfase"/>
</dbReference>
<protein>
    <submittedName>
        <fullName evidence="2">Molybdopterin-guanine dinucleotide biosynthesis protein A</fullName>
    </submittedName>
</protein>
<dbReference type="Proteomes" id="UP000662873">
    <property type="component" value="Chromosome"/>
</dbReference>
<evidence type="ECO:0000259" key="1">
    <source>
        <dbReference type="Pfam" id="PF12804"/>
    </source>
</evidence>
<dbReference type="GO" id="GO:0016779">
    <property type="term" value="F:nucleotidyltransferase activity"/>
    <property type="evidence" value="ECO:0007669"/>
    <property type="project" value="UniProtKB-ARBA"/>
</dbReference>
<organism evidence="2 3">
    <name type="scientific">Candidatus Nitrosymbiomonas proteolyticus</name>
    <dbReference type="NCBI Taxonomy" id="2608984"/>
    <lineage>
        <taxon>Bacteria</taxon>
        <taxon>Bacillati</taxon>
        <taxon>Armatimonadota</taxon>
        <taxon>Armatimonadota incertae sedis</taxon>
        <taxon>Candidatus Nitrosymbiomonas</taxon>
    </lineage>
</organism>
<proteinExistence type="predicted"/>
<name>A0A809S6I3_9BACT</name>
<dbReference type="AlphaFoldDB" id="A0A809S6I3"/>
<dbReference type="InterPro" id="IPR029044">
    <property type="entry name" value="Nucleotide-diphossugar_trans"/>
</dbReference>
<gene>
    <name evidence="2" type="ORF">NPRO_24920</name>
</gene>
<reference evidence="2" key="1">
    <citation type="journal article" name="DNA Res.">
        <title>The physiological potential of anammox bacteria as revealed by their core genome structure.</title>
        <authorList>
            <person name="Okubo T."/>
            <person name="Toyoda A."/>
            <person name="Fukuhara K."/>
            <person name="Uchiyama I."/>
            <person name="Harigaya Y."/>
            <person name="Kuroiwa M."/>
            <person name="Suzuki T."/>
            <person name="Murakami Y."/>
            <person name="Suwa Y."/>
            <person name="Takami H."/>
        </authorList>
    </citation>
    <scope>NUCLEOTIDE SEQUENCE</scope>
    <source>
        <strain evidence="2">317325-2</strain>
    </source>
</reference>
<dbReference type="EMBL" id="AP021858">
    <property type="protein sequence ID" value="BBO24897.1"/>
    <property type="molecule type" value="Genomic_DNA"/>
</dbReference>
<dbReference type="Gene3D" id="3.90.550.10">
    <property type="entry name" value="Spore Coat Polysaccharide Biosynthesis Protein SpsA, Chain A"/>
    <property type="match status" value="1"/>
</dbReference>
<evidence type="ECO:0000313" key="3">
    <source>
        <dbReference type="Proteomes" id="UP000662873"/>
    </source>
</evidence>
<accession>A0A809S6I3</accession>
<feature type="domain" description="MobA-like NTP transferase" evidence="1">
    <location>
        <begin position="22"/>
        <end position="133"/>
    </location>
</feature>
<dbReference type="Pfam" id="PF12804">
    <property type="entry name" value="NTP_transf_3"/>
    <property type="match status" value="1"/>
</dbReference>
<evidence type="ECO:0000313" key="2">
    <source>
        <dbReference type="EMBL" id="BBO24897.1"/>
    </source>
</evidence>
<dbReference type="KEGG" id="npy:NPRO_24920"/>
<dbReference type="SUPFAM" id="SSF53448">
    <property type="entry name" value="Nucleotide-diphospho-sugar transferases"/>
    <property type="match status" value="1"/>
</dbReference>
<sequence>MTKLDVILPAGGKIDENYARVVGTRRKPLVKFDGRTVLDRTLTTLRDSGRVGRIVLVGPDDILNHPDAAPADVKVKEGSTGPENIFRGLDSLIELGEQPERVLICTADLPFLTVESIGAFLDKCPTNRDFCIPLIAYEDYAESYPQASATFVTLRDGTYTTGCLFNVGTRALQKAIHHVDQVFVNRKSKFGLARLLGWRFVALYLTKRLTIRDIEDKVMELLQCSGAAVLDSAPELAYDIDYIEDYYYAINYLRSSRKVAAIH</sequence>